<accession>A0A2W5M6J4</accession>
<dbReference type="PROSITE" id="PS51186">
    <property type="entry name" value="GNAT"/>
    <property type="match status" value="1"/>
</dbReference>
<sequence>MTIVLDEAAGDAAAREALLDRCFGPARFAKTCERLREGRLPAAGLALKAVDETGRMIGTLRFWHVALGADRPALMLGPLAVEADAREGGIGSQLMRAGLARAAELGHEAVILVGDAPYYERFGFRGEPTESLAMPGPVERERFLALELAEGALAGAAGDVRATGAIRFAPRPAPVPEPRPLAA</sequence>
<evidence type="ECO:0000259" key="1">
    <source>
        <dbReference type="PROSITE" id="PS51186"/>
    </source>
</evidence>
<dbReference type="CDD" id="cd04301">
    <property type="entry name" value="NAT_SF"/>
    <property type="match status" value="1"/>
</dbReference>
<comment type="caution">
    <text evidence="2">The sequence shown here is derived from an EMBL/GenBank/DDBJ whole genome shotgun (WGS) entry which is preliminary data.</text>
</comment>
<dbReference type="InterPro" id="IPR016181">
    <property type="entry name" value="Acyl_CoA_acyltransferase"/>
</dbReference>
<organism evidence="2 3">
    <name type="scientific">Ancylobacter novellus</name>
    <name type="common">Thiobacillus novellus</name>
    <dbReference type="NCBI Taxonomy" id="921"/>
    <lineage>
        <taxon>Bacteria</taxon>
        <taxon>Pseudomonadati</taxon>
        <taxon>Pseudomonadota</taxon>
        <taxon>Alphaproteobacteria</taxon>
        <taxon>Hyphomicrobiales</taxon>
        <taxon>Xanthobacteraceae</taxon>
        <taxon>Ancylobacter</taxon>
    </lineage>
</organism>
<name>A0A2W5M6J4_ANCNO</name>
<feature type="domain" description="N-acetyltransferase" evidence="1">
    <location>
        <begin position="3"/>
        <end position="145"/>
    </location>
</feature>
<gene>
    <name evidence="2" type="ORF">DI565_15090</name>
</gene>
<dbReference type="Pfam" id="PF13508">
    <property type="entry name" value="Acetyltransf_7"/>
    <property type="match status" value="1"/>
</dbReference>
<protein>
    <submittedName>
        <fullName evidence="2">GNAT family N-acetyltransferase</fullName>
    </submittedName>
</protein>
<dbReference type="InterPro" id="IPR000182">
    <property type="entry name" value="GNAT_dom"/>
</dbReference>
<evidence type="ECO:0000313" key="3">
    <source>
        <dbReference type="Proteomes" id="UP000249577"/>
    </source>
</evidence>
<dbReference type="GO" id="GO:0016747">
    <property type="term" value="F:acyltransferase activity, transferring groups other than amino-acyl groups"/>
    <property type="evidence" value="ECO:0007669"/>
    <property type="project" value="InterPro"/>
</dbReference>
<reference evidence="2 3" key="1">
    <citation type="submission" date="2017-08" db="EMBL/GenBank/DDBJ databases">
        <title>Infants hospitalized years apart are colonized by the same room-sourced microbial strains.</title>
        <authorList>
            <person name="Brooks B."/>
            <person name="Olm M.R."/>
            <person name="Firek B.A."/>
            <person name="Baker R."/>
            <person name="Thomas B.C."/>
            <person name="Morowitz M.J."/>
            <person name="Banfield J.F."/>
        </authorList>
    </citation>
    <scope>NUCLEOTIDE SEQUENCE [LARGE SCALE GENOMIC DNA]</scope>
    <source>
        <strain evidence="2">S2_005_003_R2_43</strain>
    </source>
</reference>
<dbReference type="AlphaFoldDB" id="A0A2W5M6J4"/>
<dbReference type="Gene3D" id="3.40.630.30">
    <property type="match status" value="1"/>
</dbReference>
<dbReference type="SUPFAM" id="SSF55729">
    <property type="entry name" value="Acyl-CoA N-acyltransferases (Nat)"/>
    <property type="match status" value="1"/>
</dbReference>
<evidence type="ECO:0000313" key="2">
    <source>
        <dbReference type="EMBL" id="PZQ12993.1"/>
    </source>
</evidence>
<proteinExistence type="predicted"/>
<dbReference type="EMBL" id="QFPN01000008">
    <property type="protein sequence ID" value="PZQ12993.1"/>
    <property type="molecule type" value="Genomic_DNA"/>
</dbReference>
<keyword evidence="2" id="KW-0808">Transferase</keyword>
<dbReference type="Proteomes" id="UP000249577">
    <property type="component" value="Unassembled WGS sequence"/>
</dbReference>